<reference evidence="2 3" key="1">
    <citation type="journal article" date="2011" name="J. Bacteriol.">
        <title>Complete genome sequence of Methanosaeta concilii, a specialist in aceticlastic methanogenesis.</title>
        <authorList>
            <person name="Barber R.D."/>
            <person name="Zhang L."/>
            <person name="Harnack M."/>
            <person name="Olson M.V."/>
            <person name="Kaul R."/>
            <person name="Ingram-Smith C."/>
            <person name="Smith K.S."/>
        </authorList>
    </citation>
    <scope>NUCLEOTIDE SEQUENCE [LARGE SCALE GENOMIC DNA]</scope>
    <source>
        <strain evidence="3">ATCC 5969 / DSM 3671 / JCM 10134 / NBRC 103675 / OCM 69 / GP-6</strain>
    </source>
</reference>
<dbReference type="STRING" id="990316.MCON_3054"/>
<accession>F4BT86</accession>
<gene>
    <name evidence="2" type="ordered locus">MCON_3054</name>
</gene>
<evidence type="ECO:0000313" key="3">
    <source>
        <dbReference type="Proteomes" id="UP000007807"/>
    </source>
</evidence>
<dbReference type="RefSeq" id="WP_013720396.1">
    <property type="nucleotide sequence ID" value="NC_015416.1"/>
</dbReference>
<dbReference type="Proteomes" id="UP000007807">
    <property type="component" value="Chromosome"/>
</dbReference>
<name>F4BT86_METSG</name>
<proteinExistence type="predicted"/>
<dbReference type="Pfam" id="PF12770">
    <property type="entry name" value="CHAT"/>
    <property type="match status" value="1"/>
</dbReference>
<evidence type="ECO:0000313" key="2">
    <source>
        <dbReference type="EMBL" id="AEB69375.1"/>
    </source>
</evidence>
<dbReference type="HOGENOM" id="CLU_734902_0_0_2"/>
<organism evidence="2 3">
    <name type="scientific">Methanothrix soehngenii (strain ATCC 5969 / DSM 3671 / JCM 10134 / NBRC 103675 / OCM 69 / GP-6)</name>
    <name type="common">Methanosaeta concilii</name>
    <dbReference type="NCBI Taxonomy" id="990316"/>
    <lineage>
        <taxon>Archaea</taxon>
        <taxon>Methanobacteriati</taxon>
        <taxon>Methanobacteriota</taxon>
        <taxon>Stenosarchaea group</taxon>
        <taxon>Methanomicrobia</taxon>
        <taxon>Methanotrichales</taxon>
        <taxon>Methanotrichaceae</taxon>
        <taxon>Methanothrix</taxon>
    </lineage>
</organism>
<dbReference type="GeneID" id="10462331"/>
<dbReference type="KEGG" id="mcj:MCON_3054"/>
<sequence>MTAYLQKEKSIQKSISKELNYSGPDLELIVQMDPLSNEHMLHFYLHSLRGNNRYNFKNFGVTKLSESPQEKVKEIYNELSEMAKYDLSADEQSVAEARLSSIGKHLWQLIIPKELKDEYWQFRSHTKSLMITSDEPWIPWEIIRPYNNTEVEPFWCQKFAMSRWLSESANIEILPLGIALPVSSSKTDLEHLSEEMDFVERLNDLHKGVKGKRPLQGYLEVLEWLEHQNFSIMHFACHGEFDEKMPSRSPIILSGQPLRPDDINTKFGEGRQRPLIFINACHTGRTGSSLTWLGGWPVCFVNIAHVGAFIGAMWEVDDQLAVLFAKSFYTALLRDKFPIAQAFRHAREEIRRAKPYNSSWLAYVLYADPEAMMLDS</sequence>
<dbReference type="InParanoid" id="F4BT86"/>
<keyword evidence="3" id="KW-1185">Reference proteome</keyword>
<dbReference type="EMBL" id="CP002565">
    <property type="protein sequence ID" value="AEB69375.1"/>
    <property type="molecule type" value="Genomic_DNA"/>
</dbReference>
<protein>
    <submittedName>
        <fullName evidence="2">Conserved domain protein</fullName>
    </submittedName>
</protein>
<feature type="domain" description="CHAT" evidence="1">
    <location>
        <begin position="128"/>
        <end position="365"/>
    </location>
</feature>
<dbReference type="AlphaFoldDB" id="F4BT86"/>
<dbReference type="InterPro" id="IPR024983">
    <property type="entry name" value="CHAT_dom"/>
</dbReference>
<evidence type="ECO:0000259" key="1">
    <source>
        <dbReference type="Pfam" id="PF12770"/>
    </source>
</evidence>